<comment type="pathway">
    <text evidence="1">Carbohydrate metabolism; D-tagatose 6-phosphate degradation; D-glyceraldehyde 3-phosphate and glycerone phosphate from D-tagatose 6-phosphate: step 2/2.</text>
</comment>
<dbReference type="GO" id="GO:2001059">
    <property type="term" value="P:D-tagatose 6-phosphate catabolic process"/>
    <property type="evidence" value="ECO:0007669"/>
    <property type="project" value="UniProtKB-UniPathway"/>
</dbReference>
<dbReference type="InterPro" id="IPR050303">
    <property type="entry name" value="GatZ_KbaZ_carbometab"/>
</dbReference>
<proteinExistence type="predicted"/>
<dbReference type="Gene3D" id="3.20.20.70">
    <property type="entry name" value="Aldolase class I"/>
    <property type="match status" value="1"/>
</dbReference>
<dbReference type="PANTHER" id="PTHR32502:SF2">
    <property type="entry name" value="D-TAGATOSE-1,6-BISPHOSPHATE ALDOLASE SUBUNIT KBAZ"/>
    <property type="match status" value="1"/>
</dbReference>
<dbReference type="UniPathway" id="UPA00704">
    <property type="reaction ID" value="UER00716"/>
</dbReference>
<comment type="caution">
    <text evidence="2">The sequence shown here is derived from an EMBL/GenBank/DDBJ whole genome shotgun (WGS) entry which is preliminary data.</text>
</comment>
<dbReference type="AlphaFoldDB" id="A0A5D9DBR2"/>
<keyword evidence="3" id="KW-1185">Reference proteome</keyword>
<protein>
    <submittedName>
        <fullName evidence="2">Class II D-tagatose-bisphosphate aldolase, non-catalytic subunit</fullName>
    </submittedName>
</protein>
<dbReference type="InterPro" id="IPR013785">
    <property type="entry name" value="Aldolase_TIM"/>
</dbReference>
<dbReference type="Proteomes" id="UP000324260">
    <property type="component" value="Unassembled WGS sequence"/>
</dbReference>
<dbReference type="Gene3D" id="1.10.400.20">
    <property type="entry name" value="putative tagatose 6-phosphate kinase domain like"/>
    <property type="match status" value="1"/>
</dbReference>
<dbReference type="EMBL" id="VTPU01000001">
    <property type="protein sequence ID" value="TZG41338.1"/>
    <property type="molecule type" value="Genomic_DNA"/>
</dbReference>
<dbReference type="SUPFAM" id="SSF51569">
    <property type="entry name" value="Aldolase"/>
    <property type="match status" value="1"/>
</dbReference>
<sequence length="426" mass="47319">MNIHLQRYLTPEQAGICSVCSAHPAVIEASLAFDRDTKRTVLIEATSNQVNQFGGYTSMRPADFRAYVERIAEIVGFDTQRLWLGGDHLGPNPWSSKPAEEAMQLAEAMVREYVEAGFTKIHLDASMPLGGDEIPLDARLVAERAARLCRVAEAAASAESPPVYIIGTEVPIPGGETEGLEAVSVTTSARFQETVATHRDAFQAAELMSALDRVLAVVVQPGVDFSDQDIMPFDPIAARELITASTEEPSYVFEAHSTDYQSTESLAALVHQGFVILKVGPELTFAYREGLFALAAIEQELIEPSSRSHLRNVIEQVMCDEPAAWQAYYHGDAQTQKWLRGFSYSDRIRYYWNHPIVSVAVNKLMANLRAIDIPMPLLQQYFGLESHSWKAPSHGAQQQDLPVRLLEQKLFAVLKRYRYGCDNSTL</sequence>
<evidence type="ECO:0000256" key="1">
    <source>
        <dbReference type="ARBA" id="ARBA00005191"/>
    </source>
</evidence>
<dbReference type="Pfam" id="PF08013">
    <property type="entry name" value="GatZ_KbaZ-like"/>
    <property type="match status" value="1"/>
</dbReference>
<dbReference type="PIRSF" id="PIRSF009264">
    <property type="entry name" value="TagBP_ald_AgaZ"/>
    <property type="match status" value="1"/>
</dbReference>
<name>A0A5D9DBR2_HALER</name>
<evidence type="ECO:0000313" key="3">
    <source>
        <dbReference type="Proteomes" id="UP000324260"/>
    </source>
</evidence>
<reference evidence="2 3" key="1">
    <citation type="submission" date="2019-08" db="EMBL/GenBank/DDBJ databases">
        <title>Draft Genome Sequence of Halomonas eurihalina Isolated from Preserved Hide-surface.</title>
        <authorList>
            <person name="Hussain S.A."/>
            <person name="Xu A."/>
            <person name="Sarker M."/>
            <person name="Sommers C."/>
        </authorList>
    </citation>
    <scope>NUCLEOTIDE SEQUENCE [LARGE SCALE GENOMIC DNA]</scope>
    <source>
        <strain evidence="2 3">MS1</strain>
    </source>
</reference>
<evidence type="ECO:0000313" key="2">
    <source>
        <dbReference type="EMBL" id="TZG41338.1"/>
    </source>
</evidence>
<dbReference type="RefSeq" id="WP_149320532.1">
    <property type="nucleotide sequence ID" value="NZ_JARWAH010000001.1"/>
</dbReference>
<dbReference type="GO" id="GO:0005975">
    <property type="term" value="P:carbohydrate metabolic process"/>
    <property type="evidence" value="ECO:0007669"/>
    <property type="project" value="InterPro"/>
</dbReference>
<gene>
    <name evidence="2" type="ORF">FZZ93_01365</name>
</gene>
<dbReference type="GO" id="GO:0009401">
    <property type="term" value="P:phosphoenolpyruvate-dependent sugar phosphotransferase system"/>
    <property type="evidence" value="ECO:0007669"/>
    <property type="project" value="TreeGrafter"/>
</dbReference>
<dbReference type="InterPro" id="IPR012062">
    <property type="entry name" value="GatZ/KbaZ-like"/>
</dbReference>
<dbReference type="GO" id="GO:0005886">
    <property type="term" value="C:plasma membrane"/>
    <property type="evidence" value="ECO:0007669"/>
    <property type="project" value="TreeGrafter"/>
</dbReference>
<accession>A0A5D9DBR2</accession>
<organism evidence="2 3">
    <name type="scientific">Halomonas eurihalina</name>
    <dbReference type="NCBI Taxonomy" id="42566"/>
    <lineage>
        <taxon>Bacteria</taxon>
        <taxon>Pseudomonadati</taxon>
        <taxon>Pseudomonadota</taxon>
        <taxon>Gammaproteobacteria</taxon>
        <taxon>Oceanospirillales</taxon>
        <taxon>Halomonadaceae</taxon>
        <taxon>Halomonas</taxon>
    </lineage>
</organism>
<dbReference type="PANTHER" id="PTHR32502">
    <property type="entry name" value="N-ACETYLGALACTOSAMINE PERMEASE II COMPONENT-RELATED"/>
    <property type="match status" value="1"/>
</dbReference>
<dbReference type="OrthoDB" id="1672942at2"/>